<proteinExistence type="predicted"/>
<dbReference type="EMBL" id="AALTTE010000005">
    <property type="protein sequence ID" value="EDD2845288.1"/>
    <property type="molecule type" value="Genomic_DNA"/>
</dbReference>
<reference evidence="3" key="1">
    <citation type="journal article" date="2018" name="Genome Biol.">
        <title>SKESA: strategic k-mer extension for scrupulous assemblies.</title>
        <authorList>
            <person name="Souvorov A."/>
            <person name="Agarwala R."/>
            <person name="Lipman D.J."/>
        </authorList>
    </citation>
    <scope>NUCLEOTIDE SEQUENCE</scope>
    <source>
        <strain evidence="3">Salmonella enterica</strain>
    </source>
</reference>
<evidence type="ECO:0000313" key="2">
    <source>
        <dbReference type="EMBL" id="EDD2845288.1"/>
    </source>
</evidence>
<dbReference type="AlphaFoldDB" id="A0A5I6DJS2"/>
<dbReference type="EMBL" id="DAAGOL010000006">
    <property type="protein sequence ID" value="HAB3901934.1"/>
    <property type="molecule type" value="Genomic_DNA"/>
</dbReference>
<sequence>MADDLVDCALRRLFHSVLSLRQPSQKTVTGALSLNGAEECAGGVGGRYPLDDGKAKRLS</sequence>
<gene>
    <name evidence="1" type="ORF">E3354_08420</name>
    <name evidence="2" type="ORF">GA713_09485</name>
    <name evidence="3" type="ORF">GBW12_15035</name>
</gene>
<evidence type="ECO:0000313" key="1">
    <source>
        <dbReference type="EMBL" id="ECG6842608.1"/>
    </source>
</evidence>
<dbReference type="EMBL" id="AAIPET010000006">
    <property type="protein sequence ID" value="ECG6842608.1"/>
    <property type="molecule type" value="Genomic_DNA"/>
</dbReference>
<protein>
    <submittedName>
        <fullName evidence="1">Bicyclomycin resistance protein</fullName>
    </submittedName>
</protein>
<reference evidence="3" key="3">
    <citation type="submission" date="2019-10" db="EMBL/GenBank/DDBJ databases">
        <authorList>
            <consortium name="NCBI Pathogen Detection Project"/>
        </authorList>
    </citation>
    <scope>NUCLEOTIDE SEQUENCE</scope>
    <source>
        <strain evidence="3">Salmonella enterica</strain>
    </source>
</reference>
<evidence type="ECO:0000313" key="3">
    <source>
        <dbReference type="EMBL" id="HAB3901934.1"/>
    </source>
</evidence>
<reference evidence="1" key="2">
    <citation type="submission" date="2019-03" db="EMBL/GenBank/DDBJ databases">
        <authorList>
            <person name="Ashton P.M."/>
            <person name="Dallman T."/>
            <person name="Nair S."/>
            <person name="De Pinna E."/>
            <person name="Peters T."/>
            <person name="Grant K."/>
        </authorList>
    </citation>
    <scope>NUCLEOTIDE SEQUENCE</scope>
    <source>
        <strain evidence="1">707197</strain>
        <strain evidence="2">814855</strain>
    </source>
</reference>
<name>A0A5I6DJS2_SALET</name>
<organism evidence="1">
    <name type="scientific">Salmonella enterica subsp. enterica serovar Brandenburg</name>
    <dbReference type="NCBI Taxonomy" id="149387"/>
    <lineage>
        <taxon>Bacteria</taxon>
        <taxon>Pseudomonadati</taxon>
        <taxon>Pseudomonadota</taxon>
        <taxon>Gammaproteobacteria</taxon>
        <taxon>Enterobacterales</taxon>
        <taxon>Enterobacteriaceae</taxon>
        <taxon>Salmonella</taxon>
    </lineage>
</organism>
<accession>A0A5I6DJS2</accession>
<comment type="caution">
    <text evidence="1">The sequence shown here is derived from an EMBL/GenBank/DDBJ whole genome shotgun (WGS) entry which is preliminary data.</text>
</comment>